<keyword evidence="5 9" id="KW-0812">Transmembrane</keyword>
<feature type="transmembrane region" description="Helical" evidence="9">
    <location>
        <begin position="206"/>
        <end position="233"/>
    </location>
</feature>
<evidence type="ECO:0000256" key="2">
    <source>
        <dbReference type="ARBA" id="ARBA00022475"/>
    </source>
</evidence>
<dbReference type="Proteomes" id="UP000178606">
    <property type="component" value="Unassembled WGS sequence"/>
</dbReference>
<sequence length="707" mass="77928">MRGAPTARGSAPLLLILALGVWLRFTGLDWGIASLKGYSVDGRRLSVQDASFHPDADALTRASASLRESIHPHIVHEGKTYLYSVYGPVFMYLWWIAGKAVAPFAGFSPFNLQDVRDADLTRLVGRGLSALAGSATVYLIYRIGTRCYGRRAGLLAALFLAATVLHIQSSHFATVDVLMGFFVALSFVFFLDVADPERRAGAEVRPCILSGVAVGLAAATKLNAAVALLPLMVACLQGATRGKAEGGRRKADPSPSIPLPRRERGKEKLVPPSPLGKGVRGLGLFFAHHLFLALGAFVATFALLVPSSVLRFRDYFFPPYFGSVTHSALLNVGEAMMRGSYHFIGTPAYLYQVFNLFPAGMGVPLEVAALLGCAWAACRRRREDILLLSFAIPYFLIVGQFQTKYIRYFVVWMPFACLLAARLLTDLSNHARRAVRVPAVVVAGIVGLYTTACALTFTSIYRAPDVRVEAARYLSERATPGVVIVCERGHNNLRNLLPEQGRAYRTLDIDALYRFSKSADLIGNRFYLSAACATYLKGADWLVLSDDRLASRGRYPFATQYYDALFSGDLGFTLDRAFVCVPQALGVSFGDTASDVTCRQFDHPRIFVFRRAGEARAPRPDYRALLRLDTWEKVHRTLDLAAHANDALVFRECLSQEVRAATSDLEVYSAMETLSARPDLLSGMRDERYFVREEDGWGLNLKMTFTD</sequence>
<keyword evidence="2" id="KW-1003">Cell membrane</keyword>
<feature type="transmembrane region" description="Helical" evidence="9">
    <location>
        <begin position="177"/>
        <end position="194"/>
    </location>
</feature>
<feature type="transmembrane region" description="Helical" evidence="9">
    <location>
        <begin position="12"/>
        <end position="35"/>
    </location>
</feature>
<feature type="transmembrane region" description="Helical" evidence="9">
    <location>
        <begin position="356"/>
        <end position="378"/>
    </location>
</feature>
<feature type="transmembrane region" description="Helical" evidence="9">
    <location>
        <begin position="153"/>
        <end position="171"/>
    </location>
</feature>
<organism evidence="11 12">
    <name type="scientific">Handelsmanbacteria sp. (strain RIFCSPLOWO2_12_FULL_64_10)</name>
    <dbReference type="NCBI Taxonomy" id="1817868"/>
    <lineage>
        <taxon>Bacteria</taxon>
        <taxon>Candidatus Handelsmaniibacteriota</taxon>
    </lineage>
</organism>
<feature type="transmembrane region" description="Helical" evidence="9">
    <location>
        <begin position="282"/>
        <end position="305"/>
    </location>
</feature>
<dbReference type="GO" id="GO:0005886">
    <property type="term" value="C:plasma membrane"/>
    <property type="evidence" value="ECO:0007669"/>
    <property type="project" value="UniProtKB-SubCell"/>
</dbReference>
<evidence type="ECO:0000313" key="12">
    <source>
        <dbReference type="Proteomes" id="UP000178606"/>
    </source>
</evidence>
<evidence type="ECO:0000259" key="10">
    <source>
        <dbReference type="Pfam" id="PF13231"/>
    </source>
</evidence>
<evidence type="ECO:0000256" key="1">
    <source>
        <dbReference type="ARBA" id="ARBA00004651"/>
    </source>
</evidence>
<dbReference type="Pfam" id="PF13231">
    <property type="entry name" value="PMT_2"/>
    <property type="match status" value="1"/>
</dbReference>
<feature type="domain" description="Glycosyltransferase RgtA/B/C/D-like" evidence="10">
    <location>
        <begin position="126"/>
        <end position="234"/>
    </location>
</feature>
<accession>A0A1F6D0Z2</accession>
<evidence type="ECO:0000256" key="9">
    <source>
        <dbReference type="SAM" id="Phobius"/>
    </source>
</evidence>
<keyword evidence="4" id="KW-0808">Transferase</keyword>
<reference evidence="11 12" key="1">
    <citation type="journal article" date="2016" name="Nat. Commun.">
        <title>Thousands of microbial genomes shed light on interconnected biogeochemical processes in an aquifer system.</title>
        <authorList>
            <person name="Anantharaman K."/>
            <person name="Brown C.T."/>
            <person name="Hug L.A."/>
            <person name="Sharon I."/>
            <person name="Castelle C.J."/>
            <person name="Probst A.J."/>
            <person name="Thomas B.C."/>
            <person name="Singh A."/>
            <person name="Wilkins M.J."/>
            <person name="Karaoz U."/>
            <person name="Brodie E.L."/>
            <person name="Williams K.H."/>
            <person name="Hubbard S.S."/>
            <person name="Banfield J.F."/>
        </authorList>
    </citation>
    <scope>NUCLEOTIDE SEQUENCE [LARGE SCALE GENOMIC DNA]</scope>
    <source>
        <strain evidence="12">RIFCSPLOWO2_12_FULL_64_10</strain>
    </source>
</reference>
<keyword evidence="7 9" id="KW-0472">Membrane</keyword>
<keyword evidence="6 9" id="KW-1133">Transmembrane helix</keyword>
<feature type="transmembrane region" description="Helical" evidence="9">
    <location>
        <begin position="89"/>
        <end position="111"/>
    </location>
</feature>
<feature type="transmembrane region" description="Helical" evidence="9">
    <location>
        <begin position="437"/>
        <end position="461"/>
    </location>
</feature>
<protein>
    <recommendedName>
        <fullName evidence="10">Glycosyltransferase RgtA/B/C/D-like domain-containing protein</fullName>
    </recommendedName>
</protein>
<keyword evidence="3" id="KW-0328">Glycosyltransferase</keyword>
<evidence type="ECO:0000256" key="8">
    <source>
        <dbReference type="SAM" id="MobiDB-lite"/>
    </source>
</evidence>
<dbReference type="PANTHER" id="PTHR33908:SF11">
    <property type="entry name" value="MEMBRANE PROTEIN"/>
    <property type="match status" value="1"/>
</dbReference>
<name>A0A1F6D0Z2_HANXR</name>
<evidence type="ECO:0000256" key="4">
    <source>
        <dbReference type="ARBA" id="ARBA00022679"/>
    </source>
</evidence>
<feature type="compositionally biased region" description="Basic and acidic residues" evidence="8">
    <location>
        <begin position="260"/>
        <end position="269"/>
    </location>
</feature>
<dbReference type="AlphaFoldDB" id="A0A1F6D0Z2"/>
<comment type="subcellular location">
    <subcellularLocation>
        <location evidence="1">Cell membrane</location>
        <topology evidence="1">Multi-pass membrane protein</topology>
    </subcellularLocation>
</comment>
<feature type="transmembrane region" description="Helical" evidence="9">
    <location>
        <begin position="408"/>
        <end position="425"/>
    </location>
</feature>
<dbReference type="GO" id="GO:0009103">
    <property type="term" value="P:lipopolysaccharide biosynthetic process"/>
    <property type="evidence" value="ECO:0007669"/>
    <property type="project" value="UniProtKB-ARBA"/>
</dbReference>
<comment type="caution">
    <text evidence="11">The sequence shown here is derived from an EMBL/GenBank/DDBJ whole genome shotgun (WGS) entry which is preliminary data.</text>
</comment>
<dbReference type="EMBL" id="MFKF01000089">
    <property type="protein sequence ID" value="OGG55037.1"/>
    <property type="molecule type" value="Genomic_DNA"/>
</dbReference>
<evidence type="ECO:0000256" key="7">
    <source>
        <dbReference type="ARBA" id="ARBA00023136"/>
    </source>
</evidence>
<feature type="region of interest" description="Disordered" evidence="8">
    <location>
        <begin position="244"/>
        <end position="271"/>
    </location>
</feature>
<dbReference type="InterPro" id="IPR050297">
    <property type="entry name" value="LipidA_mod_glycosyltrf_83"/>
</dbReference>
<evidence type="ECO:0000256" key="6">
    <source>
        <dbReference type="ARBA" id="ARBA00022989"/>
    </source>
</evidence>
<feature type="transmembrane region" description="Helical" evidence="9">
    <location>
        <begin position="385"/>
        <end position="402"/>
    </location>
</feature>
<dbReference type="InterPro" id="IPR038731">
    <property type="entry name" value="RgtA/B/C-like"/>
</dbReference>
<gene>
    <name evidence="11" type="ORF">A3F84_12985</name>
</gene>
<evidence type="ECO:0000256" key="3">
    <source>
        <dbReference type="ARBA" id="ARBA00022676"/>
    </source>
</evidence>
<evidence type="ECO:0000313" key="11">
    <source>
        <dbReference type="EMBL" id="OGG55037.1"/>
    </source>
</evidence>
<proteinExistence type="predicted"/>
<dbReference type="PANTHER" id="PTHR33908">
    <property type="entry name" value="MANNOSYLTRANSFERASE YKCB-RELATED"/>
    <property type="match status" value="1"/>
</dbReference>
<evidence type="ECO:0000256" key="5">
    <source>
        <dbReference type="ARBA" id="ARBA00022692"/>
    </source>
</evidence>
<dbReference type="GO" id="GO:0016763">
    <property type="term" value="F:pentosyltransferase activity"/>
    <property type="evidence" value="ECO:0007669"/>
    <property type="project" value="TreeGrafter"/>
</dbReference>
<feature type="transmembrane region" description="Helical" evidence="9">
    <location>
        <begin position="317"/>
        <end position="336"/>
    </location>
</feature>